<comment type="caution">
    <text evidence="2">The sequence shown here is derived from an EMBL/GenBank/DDBJ whole genome shotgun (WGS) entry which is preliminary data.</text>
</comment>
<feature type="region of interest" description="Disordered" evidence="1">
    <location>
        <begin position="56"/>
        <end position="92"/>
    </location>
</feature>
<sequence length="92" mass="11037">MRRRCRPRAIPRMATRTRRRRRRRQVMLVATSNNGRVRCPRTTLPPHDIVVEGDWQQEQHAPPSNQQQRSAPRGRSWFRVPSLPRRRHSLDP</sequence>
<protein>
    <submittedName>
        <fullName evidence="2">Uncharacterized protein</fullName>
    </submittedName>
</protein>
<feature type="compositionally biased region" description="Polar residues" evidence="1">
    <location>
        <begin position="56"/>
        <end position="70"/>
    </location>
</feature>
<gene>
    <name evidence="2" type="ORF">BCR44DRAFT_384367</name>
</gene>
<evidence type="ECO:0000313" key="3">
    <source>
        <dbReference type="Proteomes" id="UP000193411"/>
    </source>
</evidence>
<proteinExistence type="predicted"/>
<reference evidence="2 3" key="1">
    <citation type="submission" date="2016-07" db="EMBL/GenBank/DDBJ databases">
        <title>Pervasive Adenine N6-methylation of Active Genes in Fungi.</title>
        <authorList>
            <consortium name="DOE Joint Genome Institute"/>
            <person name="Mondo S.J."/>
            <person name="Dannebaum R.O."/>
            <person name="Kuo R.C."/>
            <person name="Labutti K."/>
            <person name="Haridas S."/>
            <person name="Kuo A."/>
            <person name="Salamov A."/>
            <person name="Ahrendt S.R."/>
            <person name="Lipzen A."/>
            <person name="Sullivan W."/>
            <person name="Andreopoulos W.B."/>
            <person name="Clum A."/>
            <person name="Lindquist E."/>
            <person name="Daum C."/>
            <person name="Ramamoorthy G.K."/>
            <person name="Gryganskyi A."/>
            <person name="Culley D."/>
            <person name="Magnuson J.K."/>
            <person name="James T.Y."/>
            <person name="O'Malley M.A."/>
            <person name="Stajich J.E."/>
            <person name="Spatafora J.W."/>
            <person name="Visel A."/>
            <person name="Grigoriev I.V."/>
        </authorList>
    </citation>
    <scope>NUCLEOTIDE SEQUENCE [LARGE SCALE GENOMIC DNA]</scope>
    <source>
        <strain evidence="2 3">PL171</strain>
    </source>
</reference>
<accession>A0A1Y2HX52</accession>
<dbReference type="EMBL" id="MCFL01000006">
    <property type="protein sequence ID" value="ORZ39207.1"/>
    <property type="molecule type" value="Genomic_DNA"/>
</dbReference>
<evidence type="ECO:0000256" key="1">
    <source>
        <dbReference type="SAM" id="MobiDB-lite"/>
    </source>
</evidence>
<feature type="region of interest" description="Disordered" evidence="1">
    <location>
        <begin position="1"/>
        <end position="23"/>
    </location>
</feature>
<dbReference type="Proteomes" id="UP000193411">
    <property type="component" value="Unassembled WGS sequence"/>
</dbReference>
<dbReference type="AlphaFoldDB" id="A0A1Y2HX52"/>
<evidence type="ECO:0000313" key="2">
    <source>
        <dbReference type="EMBL" id="ORZ39207.1"/>
    </source>
</evidence>
<organism evidence="2 3">
    <name type="scientific">Catenaria anguillulae PL171</name>
    <dbReference type="NCBI Taxonomy" id="765915"/>
    <lineage>
        <taxon>Eukaryota</taxon>
        <taxon>Fungi</taxon>
        <taxon>Fungi incertae sedis</taxon>
        <taxon>Blastocladiomycota</taxon>
        <taxon>Blastocladiomycetes</taxon>
        <taxon>Blastocladiales</taxon>
        <taxon>Catenariaceae</taxon>
        <taxon>Catenaria</taxon>
    </lineage>
</organism>
<keyword evidence="3" id="KW-1185">Reference proteome</keyword>
<name>A0A1Y2HX52_9FUNG</name>